<organism evidence="8 9">
    <name type="scientific">Leeuwenhoekiella aestuarii</name>
    <dbReference type="NCBI Taxonomy" id="2249426"/>
    <lineage>
        <taxon>Bacteria</taxon>
        <taxon>Pseudomonadati</taxon>
        <taxon>Bacteroidota</taxon>
        <taxon>Flavobacteriia</taxon>
        <taxon>Flavobacteriales</taxon>
        <taxon>Flavobacteriaceae</taxon>
        <taxon>Leeuwenhoekiella</taxon>
    </lineage>
</organism>
<evidence type="ECO:0000256" key="6">
    <source>
        <dbReference type="ARBA" id="ARBA00023235"/>
    </source>
</evidence>
<name>A0A4Q0NXV7_9FLAO</name>
<dbReference type="HAMAP" id="MF_00675">
    <property type="entry name" value="UxaC"/>
    <property type="match status" value="1"/>
</dbReference>
<comment type="pathway">
    <text evidence="2 7">Carbohydrate metabolism; pentose and glucuronate interconversion.</text>
</comment>
<evidence type="ECO:0000256" key="7">
    <source>
        <dbReference type="HAMAP-Rule" id="MF_00675"/>
    </source>
</evidence>
<evidence type="ECO:0000256" key="1">
    <source>
        <dbReference type="ARBA" id="ARBA00001165"/>
    </source>
</evidence>
<comment type="catalytic activity">
    <reaction evidence="1 7">
        <text>D-glucuronate = D-fructuronate</text>
        <dbReference type="Rhea" id="RHEA:13049"/>
        <dbReference type="ChEBI" id="CHEBI:58720"/>
        <dbReference type="ChEBI" id="CHEBI:59863"/>
        <dbReference type="EC" id="5.3.1.12"/>
    </reaction>
</comment>
<keyword evidence="9" id="KW-1185">Reference proteome</keyword>
<gene>
    <name evidence="7" type="primary">uxaC</name>
    <name evidence="8" type="ORF">DSM04_10242</name>
</gene>
<dbReference type="UniPathway" id="UPA00246"/>
<reference evidence="8 9" key="1">
    <citation type="submission" date="2018-07" db="EMBL/GenBank/DDBJ databases">
        <title>Leeuwenhoekiella genomics.</title>
        <authorList>
            <person name="Tahon G."/>
            <person name="Willems A."/>
        </authorList>
    </citation>
    <scope>NUCLEOTIDE SEQUENCE [LARGE SCALE GENOMIC DNA]</scope>
    <source>
        <strain evidence="8 9">R-50232</strain>
    </source>
</reference>
<evidence type="ECO:0000313" key="8">
    <source>
        <dbReference type="EMBL" id="RXG16469.1"/>
    </source>
</evidence>
<comment type="catalytic activity">
    <reaction evidence="7">
        <text>aldehydo-D-galacturonate = keto-D-tagaturonate</text>
        <dbReference type="Rhea" id="RHEA:27702"/>
        <dbReference type="ChEBI" id="CHEBI:12952"/>
        <dbReference type="ChEBI" id="CHEBI:17886"/>
    </reaction>
</comment>
<dbReference type="PANTHER" id="PTHR30068:SF4">
    <property type="entry name" value="URONATE ISOMERASE"/>
    <property type="match status" value="1"/>
</dbReference>
<dbReference type="SUPFAM" id="SSF51556">
    <property type="entry name" value="Metallo-dependent hydrolases"/>
    <property type="match status" value="1"/>
</dbReference>
<sequence>MAVGWVDNLNLQSIKIENSISTADTMAQVKNTFIKDNFLLSNKYAEELYHNYAAPQPIIDYHNHLPPVEIVADRQFENISKVWLSGDHYKWRAMRALGVNERFITGEASDEEKFLAWAKTVPHTLRNPLFHWTHLELKRYFDIDEFLNSQSGSEIYKEVNRQLQLKENSCRGLLKQMNVETVCTTEDPLDTLDQHRAYVSKAGGVKMSTAFRPDKAILIDAEGFNDYLNQLEEVSGVTIATYDDLKQALRQRIDFFNQNGCRLCDHGLNQICWVTATEAEVKELFKKRRGGASLSAKETEQFKTAILLFLGETYHELGWVQQFHLGALRNNNKRMLAQLGPDTGWDSIGDYTQAESLSNFLNALDSKDKLTKTIIYNLNPSDNEVMATMIGNFNDGSVKGKVQLGSGWWFLDQKDGMEKQMNALSNMGLISCFVGMLTDSRSFLSFPRHEYFRRVLCNLFGKEIASGELPNDMDLVGKTIADISYNNAKEYFNF</sequence>
<proteinExistence type="inferred from homology"/>
<evidence type="ECO:0000313" key="9">
    <source>
        <dbReference type="Proteomes" id="UP000289821"/>
    </source>
</evidence>
<dbReference type="Gene3D" id="1.10.2020.10">
    <property type="entry name" value="uronate isomerase, domain 2, chain A"/>
    <property type="match status" value="1"/>
</dbReference>
<protein>
    <recommendedName>
        <fullName evidence="5 7">Uronate isomerase</fullName>
        <ecNumber evidence="4 7">5.3.1.12</ecNumber>
    </recommendedName>
    <alternativeName>
        <fullName evidence="7">Glucuronate isomerase</fullName>
    </alternativeName>
    <alternativeName>
        <fullName evidence="7">Uronic isomerase</fullName>
    </alternativeName>
</protein>
<dbReference type="GO" id="GO:0042840">
    <property type="term" value="P:D-glucuronate catabolic process"/>
    <property type="evidence" value="ECO:0007669"/>
    <property type="project" value="TreeGrafter"/>
</dbReference>
<dbReference type="EMBL" id="QOVI01000002">
    <property type="protein sequence ID" value="RXG16469.1"/>
    <property type="molecule type" value="Genomic_DNA"/>
</dbReference>
<evidence type="ECO:0000256" key="5">
    <source>
        <dbReference type="ARBA" id="ARBA00020555"/>
    </source>
</evidence>
<dbReference type="Pfam" id="PF02614">
    <property type="entry name" value="UxaC"/>
    <property type="match status" value="1"/>
</dbReference>
<accession>A0A4Q0NXV7</accession>
<evidence type="ECO:0000256" key="4">
    <source>
        <dbReference type="ARBA" id="ARBA00012546"/>
    </source>
</evidence>
<dbReference type="PANTHER" id="PTHR30068">
    <property type="entry name" value="URONATE ISOMERASE"/>
    <property type="match status" value="1"/>
</dbReference>
<dbReference type="GO" id="GO:0008880">
    <property type="term" value="F:glucuronate isomerase activity"/>
    <property type="evidence" value="ECO:0007669"/>
    <property type="project" value="UniProtKB-UniRule"/>
</dbReference>
<dbReference type="InterPro" id="IPR003766">
    <property type="entry name" value="Uronate_isomerase"/>
</dbReference>
<dbReference type="AlphaFoldDB" id="A0A4Q0NXV7"/>
<dbReference type="Proteomes" id="UP000289821">
    <property type="component" value="Unassembled WGS sequence"/>
</dbReference>
<evidence type="ECO:0000256" key="2">
    <source>
        <dbReference type="ARBA" id="ARBA00004892"/>
    </source>
</evidence>
<comment type="similarity">
    <text evidence="3 7">Belongs to the metallo-dependent hydrolases superfamily. Uronate isomerase family.</text>
</comment>
<comment type="caution">
    <text evidence="8">The sequence shown here is derived from an EMBL/GenBank/DDBJ whole genome shotgun (WGS) entry which is preliminary data.</text>
</comment>
<dbReference type="EC" id="5.3.1.12" evidence="4 7"/>
<dbReference type="Gene3D" id="3.20.20.140">
    <property type="entry name" value="Metal-dependent hydrolases"/>
    <property type="match status" value="1"/>
</dbReference>
<dbReference type="NCBIfam" id="NF002794">
    <property type="entry name" value="PRK02925.1"/>
    <property type="match status" value="1"/>
</dbReference>
<dbReference type="InterPro" id="IPR032466">
    <property type="entry name" value="Metal_Hydrolase"/>
</dbReference>
<dbReference type="GO" id="GO:0019698">
    <property type="term" value="P:D-galacturonate catabolic process"/>
    <property type="evidence" value="ECO:0007669"/>
    <property type="project" value="TreeGrafter"/>
</dbReference>
<evidence type="ECO:0000256" key="3">
    <source>
        <dbReference type="ARBA" id="ARBA00008397"/>
    </source>
</evidence>
<keyword evidence="6 7" id="KW-0413">Isomerase</keyword>